<feature type="region of interest" description="Disordered" evidence="1">
    <location>
        <begin position="65"/>
        <end position="104"/>
    </location>
</feature>
<name>A0ABP7CY05_9MICO</name>
<dbReference type="Proteomes" id="UP001501468">
    <property type="component" value="Unassembled WGS sequence"/>
</dbReference>
<evidence type="ECO:0000313" key="3">
    <source>
        <dbReference type="Proteomes" id="UP001501468"/>
    </source>
</evidence>
<accession>A0ABP7CY05</accession>
<protein>
    <submittedName>
        <fullName evidence="2">Uncharacterized protein</fullName>
    </submittedName>
</protein>
<evidence type="ECO:0000256" key="1">
    <source>
        <dbReference type="SAM" id="MobiDB-lite"/>
    </source>
</evidence>
<dbReference type="EMBL" id="BAABDC010000001">
    <property type="protein sequence ID" value="GAA3696631.1"/>
    <property type="molecule type" value="Genomic_DNA"/>
</dbReference>
<keyword evidence="3" id="KW-1185">Reference proteome</keyword>
<comment type="caution">
    <text evidence="2">The sequence shown here is derived from an EMBL/GenBank/DDBJ whole genome shotgun (WGS) entry which is preliminary data.</text>
</comment>
<reference evidence="3" key="1">
    <citation type="journal article" date="2019" name="Int. J. Syst. Evol. Microbiol.">
        <title>The Global Catalogue of Microorganisms (GCM) 10K type strain sequencing project: providing services to taxonomists for standard genome sequencing and annotation.</title>
        <authorList>
            <consortium name="The Broad Institute Genomics Platform"/>
            <consortium name="The Broad Institute Genome Sequencing Center for Infectious Disease"/>
            <person name="Wu L."/>
            <person name="Ma J."/>
        </authorList>
    </citation>
    <scope>NUCLEOTIDE SEQUENCE [LARGE SCALE GENOMIC DNA]</scope>
    <source>
        <strain evidence="3">JCM 17125</strain>
    </source>
</reference>
<evidence type="ECO:0000313" key="2">
    <source>
        <dbReference type="EMBL" id="GAA3696631.1"/>
    </source>
</evidence>
<proteinExistence type="predicted"/>
<gene>
    <name evidence="2" type="ORF">GCM10022399_11360</name>
</gene>
<organism evidence="2 3">
    <name type="scientific">Terrabacter ginsenosidimutans</name>
    <dbReference type="NCBI Taxonomy" id="490575"/>
    <lineage>
        <taxon>Bacteria</taxon>
        <taxon>Bacillati</taxon>
        <taxon>Actinomycetota</taxon>
        <taxon>Actinomycetes</taxon>
        <taxon>Micrococcales</taxon>
        <taxon>Intrasporangiaceae</taxon>
        <taxon>Terrabacter</taxon>
    </lineage>
</organism>
<sequence>MVREAVDIENPRFWSLLNRPRSHGSRLHTPPHGASNRRFALFGAKGTPLDRASARGVTDPGCHASAWGSTGGLQDHSRRVMTPPVPVASVEEHDSWCDRRRHHE</sequence>